<proteinExistence type="predicted"/>
<keyword evidence="1" id="KW-0472">Membrane</keyword>
<gene>
    <name evidence="2" type="ORF">FE247_01860</name>
</gene>
<organism evidence="2 3">
    <name type="scientific">Aliarcobacter cibarius</name>
    <dbReference type="NCBI Taxonomy" id="255507"/>
    <lineage>
        <taxon>Bacteria</taxon>
        <taxon>Pseudomonadati</taxon>
        <taxon>Campylobacterota</taxon>
        <taxon>Epsilonproteobacteria</taxon>
        <taxon>Campylobacterales</taxon>
        <taxon>Arcobacteraceae</taxon>
        <taxon>Aliarcobacter</taxon>
    </lineage>
</organism>
<evidence type="ECO:0000313" key="3">
    <source>
        <dbReference type="Proteomes" id="UP000305417"/>
    </source>
</evidence>
<feature type="transmembrane region" description="Helical" evidence="1">
    <location>
        <begin position="45"/>
        <end position="66"/>
    </location>
</feature>
<evidence type="ECO:0000313" key="2">
    <source>
        <dbReference type="EMBL" id="TLT01250.1"/>
    </source>
</evidence>
<dbReference type="Proteomes" id="UP000305417">
    <property type="component" value="Unassembled WGS sequence"/>
</dbReference>
<protein>
    <submittedName>
        <fullName evidence="2">Uncharacterized protein</fullName>
    </submittedName>
</protein>
<reference evidence="2 3" key="1">
    <citation type="submission" date="2019-05" db="EMBL/GenBank/DDBJ databases">
        <title>Arcobacter cibarius and Arcobacter thereius providing challenges in identification an antibiotic susceptibility and Quinolone resistance.</title>
        <authorList>
            <person name="Busch A."/>
            <person name="Hanel I."/>
            <person name="Hotzel H."/>
            <person name="Tomaso H."/>
        </authorList>
    </citation>
    <scope>NUCLEOTIDE SEQUENCE [LARGE SCALE GENOMIC DNA]</scope>
    <source>
        <strain evidence="2 3">16CS0831-2</strain>
    </source>
</reference>
<feature type="transmembrane region" description="Helical" evidence="1">
    <location>
        <begin position="7"/>
        <end position="25"/>
    </location>
</feature>
<keyword evidence="1" id="KW-0812">Transmembrane</keyword>
<dbReference type="RefSeq" id="WP_138108258.1">
    <property type="nucleotide sequence ID" value="NZ_CP043857.1"/>
</dbReference>
<name>A0ABY2V674_9BACT</name>
<comment type="caution">
    <text evidence="2">The sequence shown here is derived from an EMBL/GenBank/DDBJ whole genome shotgun (WGS) entry which is preliminary data.</text>
</comment>
<sequence length="74" mass="8589">MKKELKIYIFILIILSIIIHYKEFLTHPVEHLLGLMDSGAYGFGGFHPFIFSAVIYIIIGIPRVLFKIITRRIV</sequence>
<keyword evidence="3" id="KW-1185">Reference proteome</keyword>
<accession>A0ABY2V674</accession>
<evidence type="ECO:0000256" key="1">
    <source>
        <dbReference type="SAM" id="Phobius"/>
    </source>
</evidence>
<dbReference type="EMBL" id="VBUC01000003">
    <property type="protein sequence ID" value="TLT01250.1"/>
    <property type="molecule type" value="Genomic_DNA"/>
</dbReference>
<keyword evidence="1" id="KW-1133">Transmembrane helix</keyword>